<dbReference type="Pfam" id="PF00903">
    <property type="entry name" value="Glyoxalase"/>
    <property type="match status" value="1"/>
</dbReference>
<feature type="domain" description="VOC" evidence="1">
    <location>
        <begin position="2"/>
        <end position="123"/>
    </location>
</feature>
<dbReference type="PANTHER" id="PTHR36437:SF2">
    <property type="entry name" value="GLYOXALASE_BLEOMYCIN RESISTANCE PROTEIN_DIOXYGENASE"/>
    <property type="match status" value="1"/>
</dbReference>
<evidence type="ECO:0000259" key="1">
    <source>
        <dbReference type="PROSITE" id="PS51819"/>
    </source>
</evidence>
<organism evidence="2 3">
    <name type="scientific">Pararhodobacter marinus</name>
    <dbReference type="NCBI Taxonomy" id="2184063"/>
    <lineage>
        <taxon>Bacteria</taxon>
        <taxon>Pseudomonadati</taxon>
        <taxon>Pseudomonadota</taxon>
        <taxon>Alphaproteobacteria</taxon>
        <taxon>Rhodobacterales</taxon>
        <taxon>Paracoccaceae</taxon>
        <taxon>Pararhodobacter</taxon>
    </lineage>
</organism>
<dbReference type="InterPro" id="IPR029068">
    <property type="entry name" value="Glyas_Bleomycin-R_OHBP_Dase"/>
</dbReference>
<comment type="caution">
    <text evidence="2">The sequence shown here is derived from an EMBL/GenBank/DDBJ whole genome shotgun (WGS) entry which is preliminary data.</text>
</comment>
<evidence type="ECO:0000313" key="3">
    <source>
        <dbReference type="Proteomes" id="UP000244940"/>
    </source>
</evidence>
<dbReference type="EMBL" id="QEYD01000011">
    <property type="protein sequence ID" value="PWE27415.1"/>
    <property type="molecule type" value="Genomic_DNA"/>
</dbReference>
<dbReference type="GO" id="GO:0051213">
    <property type="term" value="F:dioxygenase activity"/>
    <property type="evidence" value="ECO:0007669"/>
    <property type="project" value="UniProtKB-KW"/>
</dbReference>
<dbReference type="Proteomes" id="UP000244940">
    <property type="component" value="Unassembled WGS sequence"/>
</dbReference>
<reference evidence="2 3" key="1">
    <citation type="submission" date="2018-05" db="EMBL/GenBank/DDBJ databases">
        <title>Pararhodobacter marina sp. nov., isolated from deep-sea water of the Indian Ocean.</title>
        <authorList>
            <person name="Lai Q.Sr."/>
            <person name="Liu X."/>
            <person name="Shao Z."/>
        </authorList>
    </citation>
    <scope>NUCLEOTIDE SEQUENCE [LARGE SCALE GENOMIC DNA]</scope>
    <source>
        <strain evidence="2 3">CIC4N-9</strain>
    </source>
</reference>
<sequence>MRLSQTAFLVGEYDPAIAFFRALGFALVQDEDHGNGKRWVVMRPPGGGSDLLIARAVGDQRAAIGNQAGGRVGFFLTSADFTGDAARIEAAGGTFEEAPRHEPYGIVAVFRDPWGNRWDLIQPAGV</sequence>
<evidence type="ECO:0000313" key="2">
    <source>
        <dbReference type="EMBL" id="PWE27415.1"/>
    </source>
</evidence>
<dbReference type="AlphaFoldDB" id="A0A2U2C687"/>
<accession>A0A2U2C687</accession>
<dbReference type="Gene3D" id="3.10.180.10">
    <property type="entry name" value="2,3-Dihydroxybiphenyl 1,2-Dioxygenase, domain 1"/>
    <property type="match status" value="1"/>
</dbReference>
<dbReference type="InterPro" id="IPR004360">
    <property type="entry name" value="Glyas_Fos-R_dOase_dom"/>
</dbReference>
<dbReference type="GeneID" id="94366654"/>
<proteinExistence type="predicted"/>
<dbReference type="SUPFAM" id="SSF54593">
    <property type="entry name" value="Glyoxalase/Bleomycin resistance protein/Dihydroxybiphenyl dioxygenase"/>
    <property type="match status" value="1"/>
</dbReference>
<keyword evidence="2" id="KW-0560">Oxidoreductase</keyword>
<name>A0A2U2C687_9RHOB</name>
<dbReference type="RefSeq" id="WP_109534605.1">
    <property type="nucleotide sequence ID" value="NZ_CAXPUO010000088.1"/>
</dbReference>
<gene>
    <name evidence="2" type="ORF">C4N9_17315</name>
</gene>
<dbReference type="PROSITE" id="PS51819">
    <property type="entry name" value="VOC"/>
    <property type="match status" value="1"/>
</dbReference>
<dbReference type="InterPro" id="IPR037523">
    <property type="entry name" value="VOC_core"/>
</dbReference>
<dbReference type="PANTHER" id="PTHR36437">
    <property type="entry name" value="GLYOXALASE/BLEOMYCIN RESISTANCE PROTEIN/DIOXYGENASE"/>
    <property type="match status" value="1"/>
</dbReference>
<keyword evidence="2" id="KW-0223">Dioxygenase</keyword>
<protein>
    <submittedName>
        <fullName evidence="2">Extradiol dioxygenase</fullName>
    </submittedName>
</protein>
<keyword evidence="3" id="KW-1185">Reference proteome</keyword>
<dbReference type="OrthoDB" id="9794917at2"/>